<protein>
    <submittedName>
        <fullName evidence="1">Uncharacterized protein</fullName>
    </submittedName>
</protein>
<keyword evidence="2" id="KW-1185">Reference proteome</keyword>
<proteinExistence type="predicted"/>
<organism evidence="1 2">
    <name type="scientific">Lipomyces kononenkoae</name>
    <name type="common">Yeast</name>
    <dbReference type="NCBI Taxonomy" id="34357"/>
    <lineage>
        <taxon>Eukaryota</taxon>
        <taxon>Fungi</taxon>
        <taxon>Dikarya</taxon>
        <taxon>Ascomycota</taxon>
        <taxon>Saccharomycotina</taxon>
        <taxon>Lipomycetes</taxon>
        <taxon>Lipomycetales</taxon>
        <taxon>Lipomycetaceae</taxon>
        <taxon>Lipomyces</taxon>
    </lineage>
</organism>
<gene>
    <name evidence="1" type="ORF">V1525DRAFT_446986</name>
</gene>
<dbReference type="Proteomes" id="UP001433508">
    <property type="component" value="Unassembled WGS sequence"/>
</dbReference>
<sequence length="337" mass="36809">MAPFSPPQAGDPSRQRRHASRSSNDDAPEQSEPPPLLADSVLIPPTLNTSMLSFQQSPESLYYSSSFPSSTSAASRLNAPTTDVMSTAYSLFVPPDPWRRPVQVNLPSQSVQQPLTETSPSLPQVHFTPQPGTYLPPRGISSTPMPTTQEHERQQQQPVQLRPQLLSAQRHTDIQYAALRSSNEAANQDNTSTRFQPSVSSQTWSTSRPPSVAAPPQRAAQSYYSATSLIPPGYGLPPANQQPGVSGSNMSGMQVLPPSTPVSTGESHSIALYGPPSNLIQPPERQQPSLQQQPSLDQSYGIGPRQNVALPTIESRSKMRRFRYVFKKRIPKSGSEY</sequence>
<evidence type="ECO:0000313" key="2">
    <source>
        <dbReference type="Proteomes" id="UP001433508"/>
    </source>
</evidence>
<name>A0ACC3T7I4_LIPKO</name>
<evidence type="ECO:0000313" key="1">
    <source>
        <dbReference type="EMBL" id="KAK9239908.1"/>
    </source>
</evidence>
<reference evidence="2" key="1">
    <citation type="journal article" date="2024" name="Front. Bioeng. Biotechnol.">
        <title>Genome-scale model development and genomic sequencing of the oleaginous clade Lipomyces.</title>
        <authorList>
            <person name="Czajka J.J."/>
            <person name="Han Y."/>
            <person name="Kim J."/>
            <person name="Mondo S.J."/>
            <person name="Hofstad B.A."/>
            <person name="Robles A."/>
            <person name="Haridas S."/>
            <person name="Riley R."/>
            <person name="LaButti K."/>
            <person name="Pangilinan J."/>
            <person name="Andreopoulos W."/>
            <person name="Lipzen A."/>
            <person name="Yan J."/>
            <person name="Wang M."/>
            <person name="Ng V."/>
            <person name="Grigoriev I.V."/>
            <person name="Spatafora J.W."/>
            <person name="Magnuson J.K."/>
            <person name="Baker S.E."/>
            <person name="Pomraning K.R."/>
        </authorList>
    </citation>
    <scope>NUCLEOTIDE SEQUENCE [LARGE SCALE GENOMIC DNA]</scope>
    <source>
        <strain evidence="2">CBS 7786</strain>
    </source>
</reference>
<accession>A0ACC3T7I4</accession>
<dbReference type="EMBL" id="MU971343">
    <property type="protein sequence ID" value="KAK9239908.1"/>
    <property type="molecule type" value="Genomic_DNA"/>
</dbReference>
<comment type="caution">
    <text evidence="1">The sequence shown here is derived from an EMBL/GenBank/DDBJ whole genome shotgun (WGS) entry which is preliminary data.</text>
</comment>